<reference evidence="2" key="1">
    <citation type="journal article" date="2019" name="Int. J. Syst. Evol. Microbiol.">
        <title>The Global Catalogue of Microorganisms (GCM) 10K type strain sequencing project: providing services to taxonomists for standard genome sequencing and annotation.</title>
        <authorList>
            <consortium name="The Broad Institute Genomics Platform"/>
            <consortium name="The Broad Institute Genome Sequencing Center for Infectious Disease"/>
            <person name="Wu L."/>
            <person name="Ma J."/>
        </authorList>
    </citation>
    <scope>NUCLEOTIDE SEQUENCE [LARGE SCALE GENOMIC DNA]</scope>
    <source>
        <strain evidence="2">CGMCC 4.7198</strain>
    </source>
</reference>
<evidence type="ECO:0000313" key="2">
    <source>
        <dbReference type="Proteomes" id="UP001596957"/>
    </source>
</evidence>
<dbReference type="Proteomes" id="UP001596957">
    <property type="component" value="Unassembled WGS sequence"/>
</dbReference>
<evidence type="ECO:0008006" key="3">
    <source>
        <dbReference type="Google" id="ProtNLM"/>
    </source>
</evidence>
<gene>
    <name evidence="1" type="ORF">ACFQZP_40225</name>
</gene>
<dbReference type="RefSeq" id="WP_381255923.1">
    <property type="nucleotide sequence ID" value="NZ_JBHTBI010000014.1"/>
</dbReference>
<name>A0ABW2VW95_9ACTN</name>
<evidence type="ECO:0000313" key="1">
    <source>
        <dbReference type="EMBL" id="MFD0287750.1"/>
    </source>
</evidence>
<accession>A0ABW2VW95</accession>
<keyword evidence="2" id="KW-1185">Reference proteome</keyword>
<organism evidence="1 2">
    <name type="scientific">Streptomyces lutosisoli</name>
    <dbReference type="NCBI Taxonomy" id="2665721"/>
    <lineage>
        <taxon>Bacteria</taxon>
        <taxon>Bacillati</taxon>
        <taxon>Actinomycetota</taxon>
        <taxon>Actinomycetes</taxon>
        <taxon>Kitasatosporales</taxon>
        <taxon>Streptomycetaceae</taxon>
        <taxon>Streptomyces</taxon>
    </lineage>
</organism>
<protein>
    <recommendedName>
        <fullName evidence="3">Ferredoxin</fullName>
    </recommendedName>
</protein>
<dbReference type="EMBL" id="JBHTEC010000004">
    <property type="protein sequence ID" value="MFD0287750.1"/>
    <property type="molecule type" value="Genomic_DNA"/>
</dbReference>
<comment type="caution">
    <text evidence="1">The sequence shown here is derived from an EMBL/GenBank/DDBJ whole genome shotgun (WGS) entry which is preliminary data.</text>
</comment>
<proteinExistence type="predicted"/>
<sequence>MFTPRTVYVLACDRCGAVYRLPDDDTELDYELQLPEEQLDPALVRRIEADGWVTGCRHLCPSCAKDIGDALIERLGIESTHEPLFNLSDLPSSPDHDKES</sequence>